<sequence length="112" mass="12975">MIGSIGGITEIIISILVFVLLIIGLWFCKIYSFKAGIYFFLLILIHKIYSFVAPPLVGRYIDWLGDENKNLWFDMTTAELVVLFSIIPNILELVAFTFLIIGFYRYLNRRVC</sequence>
<keyword evidence="1" id="KW-0472">Membrane</keyword>
<dbReference type="Proteomes" id="UP000469125">
    <property type="component" value="Unassembled WGS sequence"/>
</dbReference>
<protein>
    <submittedName>
        <fullName evidence="2">Uncharacterized protein</fullName>
    </submittedName>
</protein>
<evidence type="ECO:0000313" key="2">
    <source>
        <dbReference type="EMBL" id="MUK87846.1"/>
    </source>
</evidence>
<keyword evidence="1" id="KW-0812">Transmembrane</keyword>
<keyword evidence="3" id="KW-1185">Reference proteome</keyword>
<evidence type="ECO:0000313" key="3">
    <source>
        <dbReference type="Proteomes" id="UP000469125"/>
    </source>
</evidence>
<comment type="caution">
    <text evidence="2">The sequence shown here is derived from an EMBL/GenBank/DDBJ whole genome shotgun (WGS) entry which is preliminary data.</text>
</comment>
<reference evidence="2 3" key="1">
    <citation type="submission" date="2019-11" db="EMBL/GenBank/DDBJ databases">
        <authorList>
            <person name="Li X."/>
        </authorList>
    </citation>
    <scope>NUCLEOTIDE SEQUENCE [LARGE SCALE GENOMIC DNA]</scope>
    <source>
        <strain evidence="2 3">L9</strain>
    </source>
</reference>
<evidence type="ECO:0000256" key="1">
    <source>
        <dbReference type="SAM" id="Phobius"/>
    </source>
</evidence>
<proteinExistence type="predicted"/>
<dbReference type="RefSeq" id="WP_155667743.1">
    <property type="nucleotide sequence ID" value="NZ_WOCA01000003.1"/>
</dbReference>
<accession>A0A6N8FGN2</accession>
<gene>
    <name evidence="2" type="ORF">GMD78_05460</name>
</gene>
<name>A0A6N8FGN2_9BACI</name>
<organism evidence="2 3">
    <name type="scientific">Ornithinibacillus caprae</name>
    <dbReference type="NCBI Taxonomy" id="2678566"/>
    <lineage>
        <taxon>Bacteria</taxon>
        <taxon>Bacillati</taxon>
        <taxon>Bacillota</taxon>
        <taxon>Bacilli</taxon>
        <taxon>Bacillales</taxon>
        <taxon>Bacillaceae</taxon>
        <taxon>Ornithinibacillus</taxon>
    </lineage>
</organism>
<feature type="transmembrane region" description="Helical" evidence="1">
    <location>
        <begin position="81"/>
        <end position="107"/>
    </location>
</feature>
<dbReference type="AlphaFoldDB" id="A0A6N8FGN2"/>
<feature type="transmembrane region" description="Helical" evidence="1">
    <location>
        <begin position="35"/>
        <end position="61"/>
    </location>
</feature>
<feature type="transmembrane region" description="Helical" evidence="1">
    <location>
        <begin position="6"/>
        <end position="28"/>
    </location>
</feature>
<dbReference type="EMBL" id="WOCA01000003">
    <property type="protein sequence ID" value="MUK87846.1"/>
    <property type="molecule type" value="Genomic_DNA"/>
</dbReference>
<keyword evidence="1" id="KW-1133">Transmembrane helix</keyword>